<sequence length="453" mass="51499">MRKYFPVEILENSVQKVCIPSHFKSNIKLSKIAFGTHMMETEIELHNRQTIALSKDITEKLLIPPIKVPMHLFVENDTIIIGPLVGVFTSGFTPFLLRPIGERSLFFAKLLSVKKSIGALPFVFGEQHINWEQGTINGLFYHLDGWKTYEVPFPNVIYDRLPNRKSERQTGLKLVKDRLQNEYMIPWYNPGFFNKLDVNDRLQQNENINAFLPETYAFSSFSDIEQMLSKYGHVFIKPINGSLGLGIHQILFDKVEGTYFCRYRDHAGENKLIKFSSLETLMGHVFKGKKLNRMLIQQGIYLLRADKRPVDFRVHTNKDANGSWVVTAIAAKVAGAGSVTTHVKSGGVIKTIGEVFPTIEEQREVKEKLADAAIKLSKAIEESMEGIIGEIGFDLGLDRNGAVWLFEANSKPGRSIFSNPQLKEYDHLTRKLSLAFAIYLTERAISQPEEIFK</sequence>
<dbReference type="EMBL" id="LJIX01000006">
    <property type="protein sequence ID" value="KQL18559.1"/>
    <property type="molecule type" value="Genomic_DNA"/>
</dbReference>
<dbReference type="AlphaFoldDB" id="A0A0Q3VGX0"/>
<dbReference type="PATRIC" id="fig|1637975.4.peg.1401"/>
<dbReference type="InterPro" id="IPR026838">
    <property type="entry name" value="YheC/D"/>
</dbReference>
<dbReference type="Pfam" id="PF14398">
    <property type="entry name" value="ATPgrasp_YheCD"/>
    <property type="match status" value="1"/>
</dbReference>
<dbReference type="RefSeq" id="WP_053475134.1">
    <property type="nucleotide sequence ID" value="NZ_CP085712.1"/>
</dbReference>
<dbReference type="Proteomes" id="UP000050996">
    <property type="component" value="Unassembled WGS sequence"/>
</dbReference>
<dbReference type="STRING" id="1637975.AN957_08265"/>
<keyword evidence="1" id="KW-0547">Nucleotide-binding</keyword>
<dbReference type="GO" id="GO:0005524">
    <property type="term" value="F:ATP binding"/>
    <property type="evidence" value="ECO:0007669"/>
    <property type="project" value="UniProtKB-UniRule"/>
</dbReference>
<evidence type="ECO:0000256" key="1">
    <source>
        <dbReference type="PROSITE-ProRule" id="PRU00409"/>
    </source>
</evidence>
<dbReference type="InterPro" id="IPR011761">
    <property type="entry name" value="ATP-grasp"/>
</dbReference>
<keyword evidence="4" id="KW-1185">Reference proteome</keyword>
<proteinExistence type="predicted"/>
<protein>
    <submittedName>
        <fullName evidence="3">Glutathione synthetase</fullName>
    </submittedName>
</protein>
<dbReference type="SUPFAM" id="SSF56059">
    <property type="entry name" value="Glutathione synthetase ATP-binding domain-like"/>
    <property type="match status" value="1"/>
</dbReference>
<evidence type="ECO:0000313" key="3">
    <source>
        <dbReference type="EMBL" id="KQL18559.1"/>
    </source>
</evidence>
<organism evidence="3 4">
    <name type="scientific">Cytobacillus solani</name>
    <dbReference type="NCBI Taxonomy" id="1637975"/>
    <lineage>
        <taxon>Bacteria</taxon>
        <taxon>Bacillati</taxon>
        <taxon>Bacillota</taxon>
        <taxon>Bacilli</taxon>
        <taxon>Bacillales</taxon>
        <taxon>Bacillaceae</taxon>
        <taxon>Cytobacillus</taxon>
    </lineage>
</organism>
<dbReference type="Gene3D" id="3.30.470.20">
    <property type="entry name" value="ATP-grasp fold, B domain"/>
    <property type="match status" value="1"/>
</dbReference>
<keyword evidence="1" id="KW-0067">ATP-binding</keyword>
<dbReference type="PROSITE" id="PS50975">
    <property type="entry name" value="ATP_GRASP"/>
    <property type="match status" value="1"/>
</dbReference>
<accession>A0A0Q3VGX0</accession>
<name>A0A0Q3VGX0_9BACI</name>
<evidence type="ECO:0000259" key="2">
    <source>
        <dbReference type="PROSITE" id="PS50975"/>
    </source>
</evidence>
<comment type="caution">
    <text evidence="3">The sequence shown here is derived from an EMBL/GenBank/DDBJ whole genome shotgun (WGS) entry which is preliminary data.</text>
</comment>
<gene>
    <name evidence="3" type="ORF">AN957_08265</name>
</gene>
<evidence type="ECO:0000313" key="4">
    <source>
        <dbReference type="Proteomes" id="UP000050996"/>
    </source>
</evidence>
<feature type="domain" description="ATP-grasp" evidence="2">
    <location>
        <begin position="202"/>
        <end position="436"/>
    </location>
</feature>
<dbReference type="GO" id="GO:0046872">
    <property type="term" value="F:metal ion binding"/>
    <property type="evidence" value="ECO:0007669"/>
    <property type="project" value="InterPro"/>
</dbReference>
<reference evidence="3 4" key="1">
    <citation type="submission" date="2015-09" db="EMBL/GenBank/DDBJ databases">
        <title>Genome sequencing project for genomic taxonomy and phylogenomics of Bacillus-like bacteria.</title>
        <authorList>
            <person name="Liu B."/>
            <person name="Wang J."/>
            <person name="Zhu Y."/>
            <person name="Liu G."/>
            <person name="Chen Q."/>
            <person name="Chen Z."/>
            <person name="Lan J."/>
            <person name="Che J."/>
            <person name="Ge C."/>
            <person name="Shi H."/>
            <person name="Pan Z."/>
            <person name="Liu X."/>
        </authorList>
    </citation>
    <scope>NUCLEOTIDE SEQUENCE [LARGE SCALE GENOMIC DNA]</scope>
    <source>
        <strain evidence="3 4">FJAT-18043</strain>
    </source>
</reference>